<comment type="catalytic activity">
    <reaction evidence="3 4">
        <text>[thioredoxin]-disulfide + L-methionine + H2O = L-methionine (S)-S-oxide + [thioredoxin]-dithiol</text>
        <dbReference type="Rhea" id="RHEA:19993"/>
        <dbReference type="Rhea" id="RHEA-COMP:10698"/>
        <dbReference type="Rhea" id="RHEA-COMP:10700"/>
        <dbReference type="ChEBI" id="CHEBI:15377"/>
        <dbReference type="ChEBI" id="CHEBI:29950"/>
        <dbReference type="ChEBI" id="CHEBI:50058"/>
        <dbReference type="ChEBI" id="CHEBI:57844"/>
        <dbReference type="ChEBI" id="CHEBI:58772"/>
        <dbReference type="EC" id="1.8.4.11"/>
    </reaction>
</comment>
<comment type="caution">
    <text evidence="6">The sequence shown here is derived from an EMBL/GenBank/DDBJ whole genome shotgun (WGS) entry which is preliminary data.</text>
</comment>
<comment type="catalytic activity">
    <reaction evidence="2 4">
        <text>L-methionyl-[protein] + [thioredoxin]-disulfide + H2O = L-methionyl-(S)-S-oxide-[protein] + [thioredoxin]-dithiol</text>
        <dbReference type="Rhea" id="RHEA:14217"/>
        <dbReference type="Rhea" id="RHEA-COMP:10698"/>
        <dbReference type="Rhea" id="RHEA-COMP:10700"/>
        <dbReference type="Rhea" id="RHEA-COMP:12313"/>
        <dbReference type="Rhea" id="RHEA-COMP:12315"/>
        <dbReference type="ChEBI" id="CHEBI:15377"/>
        <dbReference type="ChEBI" id="CHEBI:16044"/>
        <dbReference type="ChEBI" id="CHEBI:29950"/>
        <dbReference type="ChEBI" id="CHEBI:44120"/>
        <dbReference type="ChEBI" id="CHEBI:50058"/>
        <dbReference type="EC" id="1.8.4.11"/>
    </reaction>
</comment>
<dbReference type="InterPro" id="IPR036509">
    <property type="entry name" value="Met_Sox_Rdtase_MsrA_sf"/>
</dbReference>
<evidence type="ECO:0000313" key="6">
    <source>
        <dbReference type="EMBL" id="GAA5144317.1"/>
    </source>
</evidence>
<gene>
    <name evidence="6" type="primary">msrA_1</name>
    <name evidence="4" type="synonym">msrA</name>
    <name evidence="6" type="ORF">GCM10023321_00370</name>
</gene>
<dbReference type="PANTHER" id="PTHR42799">
    <property type="entry name" value="MITOCHONDRIAL PEPTIDE METHIONINE SULFOXIDE REDUCTASE"/>
    <property type="match status" value="1"/>
</dbReference>
<dbReference type="InterPro" id="IPR002569">
    <property type="entry name" value="Met_Sox_Rdtase_MsrA_dom"/>
</dbReference>
<organism evidence="6 7">
    <name type="scientific">Pseudonocardia eucalypti</name>
    <dbReference type="NCBI Taxonomy" id="648755"/>
    <lineage>
        <taxon>Bacteria</taxon>
        <taxon>Bacillati</taxon>
        <taxon>Actinomycetota</taxon>
        <taxon>Actinomycetes</taxon>
        <taxon>Pseudonocardiales</taxon>
        <taxon>Pseudonocardiaceae</taxon>
        <taxon>Pseudonocardia</taxon>
    </lineage>
</organism>
<feature type="domain" description="Peptide methionine sulphoxide reductase MsrA" evidence="5">
    <location>
        <begin position="42"/>
        <end position="194"/>
    </location>
</feature>
<sequence>MVDADRALPGRAEPLQVPCRHYVNGHRMKPPFSDHDEGLVSLVVGMGCFWGAERRFWQAEGIYSTAVGYAGGYTPNPSYEEVCSGLTGHTEVVRVVFDPAEITLDDVLKLFWEGHDPTQGMRQGNDVGTQYRSAIYYTDEAQRNAVEASRDAYQHALKAAGRGTITTEIAPLRDFYYAEAHHQQYLAKVPNGYCGLGGTGVTCPIGTAWNKLVSTADQLKRGSHQRA</sequence>
<dbReference type="InterPro" id="IPR050162">
    <property type="entry name" value="MsrA_MetSO_reductase"/>
</dbReference>
<reference evidence="7" key="1">
    <citation type="journal article" date="2019" name="Int. J. Syst. Evol. Microbiol.">
        <title>The Global Catalogue of Microorganisms (GCM) 10K type strain sequencing project: providing services to taxonomists for standard genome sequencing and annotation.</title>
        <authorList>
            <consortium name="The Broad Institute Genomics Platform"/>
            <consortium name="The Broad Institute Genome Sequencing Center for Infectious Disease"/>
            <person name="Wu L."/>
            <person name="Ma J."/>
        </authorList>
    </citation>
    <scope>NUCLEOTIDE SEQUENCE [LARGE SCALE GENOMIC DNA]</scope>
    <source>
        <strain evidence="7">JCM 18303</strain>
    </source>
</reference>
<dbReference type="NCBIfam" id="TIGR00401">
    <property type="entry name" value="msrA"/>
    <property type="match status" value="1"/>
</dbReference>
<keyword evidence="7" id="KW-1185">Reference proteome</keyword>
<protein>
    <recommendedName>
        <fullName evidence="4">Peptide methionine sulfoxide reductase MsrA</fullName>
        <shortName evidence="4">Protein-methionine-S-oxide reductase</shortName>
        <ecNumber evidence="4">1.8.4.11</ecNumber>
    </recommendedName>
    <alternativeName>
        <fullName evidence="4">Peptide-methionine (S)-S-oxide reductase</fullName>
        <shortName evidence="4">Peptide Met(O) reductase</shortName>
    </alternativeName>
</protein>
<evidence type="ECO:0000256" key="4">
    <source>
        <dbReference type="HAMAP-Rule" id="MF_01401"/>
    </source>
</evidence>
<comment type="similarity">
    <text evidence="4">Belongs to the MsrA Met sulfoxide reductase family.</text>
</comment>
<dbReference type="Proteomes" id="UP001428817">
    <property type="component" value="Unassembled WGS sequence"/>
</dbReference>
<evidence type="ECO:0000256" key="3">
    <source>
        <dbReference type="ARBA" id="ARBA00048782"/>
    </source>
</evidence>
<evidence type="ECO:0000259" key="5">
    <source>
        <dbReference type="Pfam" id="PF01625"/>
    </source>
</evidence>
<accession>A0ABP9PCB6</accession>
<keyword evidence="1 4" id="KW-0560">Oxidoreductase</keyword>
<comment type="function">
    <text evidence="4">Has an important function as a repair enzyme for proteins that have been inactivated by oxidation. Catalyzes the reversible oxidation-reduction of methionine sulfoxide in proteins to methionine.</text>
</comment>
<proteinExistence type="inferred from homology"/>
<dbReference type="EC" id="1.8.4.11" evidence="4"/>
<evidence type="ECO:0000313" key="7">
    <source>
        <dbReference type="Proteomes" id="UP001428817"/>
    </source>
</evidence>
<dbReference type="HAMAP" id="MF_01401">
    <property type="entry name" value="MsrA"/>
    <property type="match status" value="1"/>
</dbReference>
<name>A0ABP9PCB6_9PSEU</name>
<dbReference type="Pfam" id="PF01625">
    <property type="entry name" value="PMSR"/>
    <property type="match status" value="1"/>
</dbReference>
<feature type="active site" evidence="4">
    <location>
        <position position="48"/>
    </location>
</feature>
<dbReference type="RefSeq" id="WP_425572171.1">
    <property type="nucleotide sequence ID" value="NZ_BAABJP010000001.1"/>
</dbReference>
<dbReference type="Gene3D" id="3.30.1060.10">
    <property type="entry name" value="Peptide methionine sulphoxide reductase MsrA"/>
    <property type="match status" value="1"/>
</dbReference>
<dbReference type="PANTHER" id="PTHR42799:SF2">
    <property type="entry name" value="MITOCHONDRIAL PEPTIDE METHIONINE SULFOXIDE REDUCTASE"/>
    <property type="match status" value="1"/>
</dbReference>
<evidence type="ECO:0000256" key="2">
    <source>
        <dbReference type="ARBA" id="ARBA00047806"/>
    </source>
</evidence>
<dbReference type="EMBL" id="BAABJP010000001">
    <property type="protein sequence ID" value="GAA5144317.1"/>
    <property type="molecule type" value="Genomic_DNA"/>
</dbReference>
<dbReference type="SUPFAM" id="SSF55068">
    <property type="entry name" value="Peptide methionine sulfoxide reductase"/>
    <property type="match status" value="1"/>
</dbReference>
<evidence type="ECO:0000256" key="1">
    <source>
        <dbReference type="ARBA" id="ARBA00023002"/>
    </source>
</evidence>